<keyword evidence="8" id="KW-0732">Signal</keyword>
<evidence type="ECO:0000256" key="5">
    <source>
        <dbReference type="ARBA" id="ARBA00023002"/>
    </source>
</evidence>
<dbReference type="AlphaFoldDB" id="A0A1L9U8A9"/>
<dbReference type="OMA" id="PMEINTT"/>
<protein>
    <recommendedName>
        <fullName evidence="9">Heme haloperoxidase family profile domain-containing protein</fullName>
    </recommendedName>
</protein>
<evidence type="ECO:0000256" key="1">
    <source>
        <dbReference type="ARBA" id="ARBA00001970"/>
    </source>
</evidence>
<evidence type="ECO:0000256" key="6">
    <source>
        <dbReference type="ARBA" id="ARBA00023004"/>
    </source>
</evidence>
<dbReference type="GeneID" id="93581126"/>
<evidence type="ECO:0000313" key="11">
    <source>
        <dbReference type="Proteomes" id="UP000184499"/>
    </source>
</evidence>
<dbReference type="InterPro" id="IPR000028">
    <property type="entry name" value="Chloroperoxidase"/>
</dbReference>
<keyword evidence="3" id="KW-0349">Heme</keyword>
<dbReference type="Proteomes" id="UP000184499">
    <property type="component" value="Unassembled WGS sequence"/>
</dbReference>
<dbReference type="PROSITE" id="PS51405">
    <property type="entry name" value="HEME_HALOPEROXIDASE"/>
    <property type="match status" value="1"/>
</dbReference>
<dbReference type="Gene3D" id="1.10.489.10">
    <property type="entry name" value="Chloroperoxidase-like"/>
    <property type="match status" value="1"/>
</dbReference>
<evidence type="ECO:0000256" key="8">
    <source>
        <dbReference type="SAM" id="SignalP"/>
    </source>
</evidence>
<reference evidence="11" key="1">
    <citation type="journal article" date="2017" name="Genome Biol.">
        <title>Comparative genomics reveals high biological diversity and specific adaptations in the industrially and medically important fungal genus Aspergillus.</title>
        <authorList>
            <person name="de Vries R.P."/>
            <person name="Riley R."/>
            <person name="Wiebenga A."/>
            <person name="Aguilar-Osorio G."/>
            <person name="Amillis S."/>
            <person name="Uchima C.A."/>
            <person name="Anderluh G."/>
            <person name="Asadollahi M."/>
            <person name="Askin M."/>
            <person name="Barry K."/>
            <person name="Battaglia E."/>
            <person name="Bayram O."/>
            <person name="Benocci T."/>
            <person name="Braus-Stromeyer S.A."/>
            <person name="Caldana C."/>
            <person name="Canovas D."/>
            <person name="Cerqueira G.C."/>
            <person name="Chen F."/>
            <person name="Chen W."/>
            <person name="Choi C."/>
            <person name="Clum A."/>
            <person name="Dos Santos R.A."/>
            <person name="Damasio A.R."/>
            <person name="Diallinas G."/>
            <person name="Emri T."/>
            <person name="Fekete E."/>
            <person name="Flipphi M."/>
            <person name="Freyberg S."/>
            <person name="Gallo A."/>
            <person name="Gournas C."/>
            <person name="Habgood R."/>
            <person name="Hainaut M."/>
            <person name="Harispe M.L."/>
            <person name="Henrissat B."/>
            <person name="Hilden K.S."/>
            <person name="Hope R."/>
            <person name="Hossain A."/>
            <person name="Karabika E."/>
            <person name="Karaffa L."/>
            <person name="Karanyi Z."/>
            <person name="Krasevec N."/>
            <person name="Kuo A."/>
            <person name="Kusch H."/>
            <person name="LaButti K."/>
            <person name="Lagendijk E.L."/>
            <person name="Lapidus A."/>
            <person name="Levasseur A."/>
            <person name="Lindquist E."/>
            <person name="Lipzen A."/>
            <person name="Logrieco A.F."/>
            <person name="MacCabe A."/>
            <person name="Maekelae M.R."/>
            <person name="Malavazi I."/>
            <person name="Melin P."/>
            <person name="Meyer V."/>
            <person name="Mielnichuk N."/>
            <person name="Miskei M."/>
            <person name="Molnar A.P."/>
            <person name="Mule G."/>
            <person name="Ngan C.Y."/>
            <person name="Orejas M."/>
            <person name="Orosz E."/>
            <person name="Ouedraogo J.P."/>
            <person name="Overkamp K.M."/>
            <person name="Park H.-S."/>
            <person name="Perrone G."/>
            <person name="Piumi F."/>
            <person name="Punt P.J."/>
            <person name="Ram A.F."/>
            <person name="Ramon A."/>
            <person name="Rauscher S."/>
            <person name="Record E."/>
            <person name="Riano-Pachon D.M."/>
            <person name="Robert V."/>
            <person name="Roehrig J."/>
            <person name="Ruller R."/>
            <person name="Salamov A."/>
            <person name="Salih N.S."/>
            <person name="Samson R.A."/>
            <person name="Sandor E."/>
            <person name="Sanguinetti M."/>
            <person name="Schuetze T."/>
            <person name="Sepcic K."/>
            <person name="Shelest E."/>
            <person name="Sherlock G."/>
            <person name="Sophianopoulou V."/>
            <person name="Squina F.M."/>
            <person name="Sun H."/>
            <person name="Susca A."/>
            <person name="Todd R.B."/>
            <person name="Tsang A."/>
            <person name="Unkles S.E."/>
            <person name="van de Wiele N."/>
            <person name="van Rossen-Uffink D."/>
            <person name="Oliveira J.V."/>
            <person name="Vesth T.C."/>
            <person name="Visser J."/>
            <person name="Yu J.-H."/>
            <person name="Zhou M."/>
            <person name="Andersen M.R."/>
            <person name="Archer D.B."/>
            <person name="Baker S.E."/>
            <person name="Benoit I."/>
            <person name="Brakhage A.A."/>
            <person name="Braus G.H."/>
            <person name="Fischer R."/>
            <person name="Frisvad J.C."/>
            <person name="Goldman G.H."/>
            <person name="Houbraken J."/>
            <person name="Oakley B."/>
            <person name="Pocsi I."/>
            <person name="Scazzocchio C."/>
            <person name="Seiboth B."/>
            <person name="vanKuyk P.A."/>
            <person name="Wortman J."/>
            <person name="Dyer P.S."/>
            <person name="Grigoriev I.V."/>
        </authorList>
    </citation>
    <scope>NUCLEOTIDE SEQUENCE [LARGE SCALE GENOMIC DNA]</scope>
    <source>
        <strain evidence="11">CBS 101740 / IMI 381727 / IBT 21946</strain>
    </source>
</reference>
<evidence type="ECO:0000256" key="7">
    <source>
        <dbReference type="ARBA" id="ARBA00025795"/>
    </source>
</evidence>
<evidence type="ECO:0000259" key="9">
    <source>
        <dbReference type="PROSITE" id="PS51405"/>
    </source>
</evidence>
<dbReference type="InterPro" id="IPR036851">
    <property type="entry name" value="Chloroperoxidase-like_sf"/>
</dbReference>
<gene>
    <name evidence="10" type="ORF">ASPBRDRAFT_660271</name>
</gene>
<dbReference type="Pfam" id="PF01328">
    <property type="entry name" value="Peroxidase_2"/>
    <property type="match status" value="1"/>
</dbReference>
<dbReference type="GO" id="GO:0046872">
    <property type="term" value="F:metal ion binding"/>
    <property type="evidence" value="ECO:0007669"/>
    <property type="project" value="UniProtKB-KW"/>
</dbReference>
<sequence>MKDRFLSIFSILTLALATDPANLLPWSPPRPDDVRGPCPMLNTLANHGLLPHNGKNISEDTLVSVLNQTLNLDDNLSGILFEAAMATVEDPNATTFSLSDLSRHNILEHDASLSRQDTYFGNNHDFNQTIFDQTKSYWTTPLIDIYEAADARQARVNTSRATNPTFNLSEIGLAFGFGETAAYMIIFEEDSLGYANRSWVEYFFEHERLPQALGWTKRPFVTTADFLVNFTVWIVNSTVGVTQEELDELLDFRTTGGTLHDIIMG</sequence>
<dbReference type="SUPFAM" id="SSF47571">
    <property type="entry name" value="Cloroperoxidase"/>
    <property type="match status" value="1"/>
</dbReference>
<feature type="domain" description="Heme haloperoxidase family profile" evidence="9">
    <location>
        <begin position="22"/>
        <end position="228"/>
    </location>
</feature>
<feature type="signal peptide" evidence="8">
    <location>
        <begin position="1"/>
        <end position="17"/>
    </location>
</feature>
<dbReference type="GO" id="GO:0004601">
    <property type="term" value="F:peroxidase activity"/>
    <property type="evidence" value="ECO:0007669"/>
    <property type="project" value="UniProtKB-KW"/>
</dbReference>
<accession>A0A1L9U8A9</accession>
<organism evidence="10 11">
    <name type="scientific">Aspergillus brasiliensis (strain CBS 101740 / IMI 381727 / IBT 21946)</name>
    <dbReference type="NCBI Taxonomy" id="767769"/>
    <lineage>
        <taxon>Eukaryota</taxon>
        <taxon>Fungi</taxon>
        <taxon>Dikarya</taxon>
        <taxon>Ascomycota</taxon>
        <taxon>Pezizomycotina</taxon>
        <taxon>Eurotiomycetes</taxon>
        <taxon>Eurotiomycetidae</taxon>
        <taxon>Eurotiales</taxon>
        <taxon>Aspergillaceae</taxon>
        <taxon>Aspergillus</taxon>
        <taxon>Aspergillus subgen. Circumdati</taxon>
    </lineage>
</organism>
<dbReference type="PANTHER" id="PTHR33577:SF7">
    <property type="entry name" value="HEME HALOPEROXIDASE FAMILY PROFILE DOMAIN-CONTAINING PROTEIN"/>
    <property type="match status" value="1"/>
</dbReference>
<name>A0A1L9U8A9_ASPBC</name>
<dbReference type="VEuPathDB" id="FungiDB:ASPBRDRAFT_660271"/>
<dbReference type="RefSeq" id="XP_067475148.1">
    <property type="nucleotide sequence ID" value="XM_067628638.1"/>
</dbReference>
<dbReference type="OrthoDB" id="407298at2759"/>
<proteinExistence type="inferred from homology"/>
<evidence type="ECO:0000313" key="10">
    <source>
        <dbReference type="EMBL" id="OJJ67899.1"/>
    </source>
</evidence>
<keyword evidence="11" id="KW-1185">Reference proteome</keyword>
<evidence type="ECO:0000256" key="4">
    <source>
        <dbReference type="ARBA" id="ARBA00022723"/>
    </source>
</evidence>
<dbReference type="EMBL" id="KV878692">
    <property type="protein sequence ID" value="OJJ67899.1"/>
    <property type="molecule type" value="Genomic_DNA"/>
</dbReference>
<comment type="cofactor">
    <cofactor evidence="1">
        <name>heme b</name>
        <dbReference type="ChEBI" id="CHEBI:60344"/>
    </cofactor>
</comment>
<comment type="similarity">
    <text evidence="7">Belongs to the chloroperoxidase family.</text>
</comment>
<keyword evidence="4" id="KW-0479">Metal-binding</keyword>
<feature type="chain" id="PRO_5012228413" description="Heme haloperoxidase family profile domain-containing protein" evidence="8">
    <location>
        <begin position="18"/>
        <end position="265"/>
    </location>
</feature>
<dbReference type="PANTHER" id="PTHR33577">
    <property type="entry name" value="STERIGMATOCYSTIN BIOSYNTHESIS PEROXIDASE STCC-RELATED"/>
    <property type="match status" value="1"/>
</dbReference>
<dbReference type="STRING" id="767769.A0A1L9U8A9"/>
<keyword evidence="5" id="KW-0560">Oxidoreductase</keyword>
<keyword evidence="6" id="KW-0408">Iron</keyword>
<evidence type="ECO:0000256" key="3">
    <source>
        <dbReference type="ARBA" id="ARBA00022617"/>
    </source>
</evidence>
<keyword evidence="2" id="KW-0575">Peroxidase</keyword>
<evidence type="ECO:0000256" key="2">
    <source>
        <dbReference type="ARBA" id="ARBA00022559"/>
    </source>
</evidence>